<name>A0ACC2P0L2_9HYME</name>
<organism evidence="1 2">
    <name type="scientific">Eretmocerus hayati</name>
    <dbReference type="NCBI Taxonomy" id="131215"/>
    <lineage>
        <taxon>Eukaryota</taxon>
        <taxon>Metazoa</taxon>
        <taxon>Ecdysozoa</taxon>
        <taxon>Arthropoda</taxon>
        <taxon>Hexapoda</taxon>
        <taxon>Insecta</taxon>
        <taxon>Pterygota</taxon>
        <taxon>Neoptera</taxon>
        <taxon>Endopterygota</taxon>
        <taxon>Hymenoptera</taxon>
        <taxon>Apocrita</taxon>
        <taxon>Proctotrupomorpha</taxon>
        <taxon>Chalcidoidea</taxon>
        <taxon>Aphelinidae</taxon>
        <taxon>Aphelininae</taxon>
        <taxon>Eretmocerus</taxon>
    </lineage>
</organism>
<evidence type="ECO:0000313" key="1">
    <source>
        <dbReference type="EMBL" id="KAJ8676941.1"/>
    </source>
</evidence>
<protein>
    <submittedName>
        <fullName evidence="1">Uncharacterized protein</fullName>
    </submittedName>
</protein>
<dbReference type="Proteomes" id="UP001239111">
    <property type="component" value="Chromosome 2"/>
</dbReference>
<proteinExistence type="predicted"/>
<comment type="caution">
    <text evidence="1">The sequence shown here is derived from an EMBL/GenBank/DDBJ whole genome shotgun (WGS) entry which is preliminary data.</text>
</comment>
<keyword evidence="2" id="KW-1185">Reference proteome</keyword>
<gene>
    <name evidence="1" type="ORF">QAD02_012728</name>
</gene>
<accession>A0ACC2P0L2</accession>
<reference evidence="1" key="1">
    <citation type="submission" date="2023-04" db="EMBL/GenBank/DDBJ databases">
        <title>A chromosome-level genome assembly of the parasitoid wasp Eretmocerus hayati.</title>
        <authorList>
            <person name="Zhong Y."/>
            <person name="Liu S."/>
            <person name="Liu Y."/>
        </authorList>
    </citation>
    <scope>NUCLEOTIDE SEQUENCE</scope>
    <source>
        <strain evidence="1">ZJU_SS_LIU_2023</strain>
    </source>
</reference>
<sequence length="268" mass="30297">MIPKIARCHGSIPKRISVSWNIGNAINDGSVSNGTSSLGKDKDDAVLEEWTSMSPEQFQFVVVKFLQNLDKNCTKQFGELNRKVGLLTKKVDKLQTKIESIACTPVTMSNTIDNEMRKYLKPADMAKFQELEDNLKNAKFHNKMVTFLTSLKGLTVNDSVYNIMYASLDDRFAMKFSYHGVKAKDGKPGKDSFVDTQLCSCVYVALQRIHNNPCLDQIKKSLQTWLDQAKNRTNRSNEKSDKPSRKKAFVPIIPEDSENESEAEESIE</sequence>
<dbReference type="EMBL" id="CM056742">
    <property type="protein sequence ID" value="KAJ8676941.1"/>
    <property type="molecule type" value="Genomic_DNA"/>
</dbReference>
<evidence type="ECO:0000313" key="2">
    <source>
        <dbReference type="Proteomes" id="UP001239111"/>
    </source>
</evidence>